<protein>
    <recommendedName>
        <fullName evidence="1">VWFA domain-containing protein</fullName>
    </recommendedName>
</protein>
<dbReference type="SMART" id="SM00327">
    <property type="entry name" value="VWA"/>
    <property type="match status" value="1"/>
</dbReference>
<gene>
    <name evidence="2" type="ORF">AVDCRST_MAG87-2286</name>
</gene>
<name>A0A6J4V810_9BACT</name>
<sequence>MRVTTRAQAWVTRAMILGMMLSLIGASFLTREPAAARAQAAAGTQVNVEMMMDSSGSMADVTNTGEPRIDAAKRVLNEVVDAIPTDRPELNVGFRVFGHLGNNTEEGKAESCQSSDLTVPIEGVNPDALRQQVANYAPVGWTPIGLSLERSAADFPVASETVRNAIILVTDGLETCESDPCAVAQALKDSDKAVTVYVVGLGLNEEELRITSCIAENTGGQILGAQNADELSAALFSFLEELQVVVTNGFLEIESIGGLFPLATVTCEGEEATDSNPQGGGEPFTFTFTRDSNRAEIPVGVCDLAWTNPSGTQTTIRVNIEAERTTFVRGSLIKFPQGAGEIYVLKALDGTVIWQDQIEQGDWVWVLPGIYTLDLLELVGDPILISFTVQTLPGSATQVEIFTAP</sequence>
<reference evidence="2" key="1">
    <citation type="submission" date="2020-02" db="EMBL/GenBank/DDBJ databases">
        <authorList>
            <person name="Meier V. D."/>
        </authorList>
    </citation>
    <scope>NUCLEOTIDE SEQUENCE</scope>
    <source>
        <strain evidence="2">AVDCRST_MAG87</strain>
    </source>
</reference>
<evidence type="ECO:0000313" key="2">
    <source>
        <dbReference type="EMBL" id="CAA9569648.1"/>
    </source>
</evidence>
<dbReference type="SUPFAM" id="SSF53300">
    <property type="entry name" value="vWA-like"/>
    <property type="match status" value="1"/>
</dbReference>
<accession>A0A6J4V810</accession>
<dbReference type="EMBL" id="CADCWJ010000509">
    <property type="protein sequence ID" value="CAA9569648.1"/>
    <property type="molecule type" value="Genomic_DNA"/>
</dbReference>
<evidence type="ECO:0000259" key="1">
    <source>
        <dbReference type="PROSITE" id="PS50234"/>
    </source>
</evidence>
<dbReference type="PROSITE" id="PS50234">
    <property type="entry name" value="VWFA"/>
    <property type="match status" value="1"/>
</dbReference>
<dbReference type="InterPro" id="IPR036465">
    <property type="entry name" value="vWFA_dom_sf"/>
</dbReference>
<feature type="domain" description="VWFA" evidence="1">
    <location>
        <begin position="47"/>
        <end position="242"/>
    </location>
</feature>
<organism evidence="2">
    <name type="scientific">uncultured Thermomicrobiales bacterium</name>
    <dbReference type="NCBI Taxonomy" id="1645740"/>
    <lineage>
        <taxon>Bacteria</taxon>
        <taxon>Pseudomonadati</taxon>
        <taxon>Thermomicrobiota</taxon>
        <taxon>Thermomicrobia</taxon>
        <taxon>Thermomicrobiales</taxon>
        <taxon>environmental samples</taxon>
    </lineage>
</organism>
<dbReference type="Gene3D" id="3.40.50.410">
    <property type="entry name" value="von Willebrand factor, type A domain"/>
    <property type="match status" value="1"/>
</dbReference>
<dbReference type="Pfam" id="PF00092">
    <property type="entry name" value="VWA"/>
    <property type="match status" value="1"/>
</dbReference>
<dbReference type="InterPro" id="IPR002035">
    <property type="entry name" value="VWF_A"/>
</dbReference>
<dbReference type="AlphaFoldDB" id="A0A6J4V810"/>
<proteinExistence type="predicted"/>